<feature type="domain" description="Hemerythrin-like" evidence="3">
    <location>
        <begin position="15"/>
        <end position="134"/>
    </location>
</feature>
<evidence type="ECO:0000313" key="4">
    <source>
        <dbReference type="EMBL" id="MDC8760123.1"/>
    </source>
</evidence>
<dbReference type="CDD" id="cd12108">
    <property type="entry name" value="Hr-like"/>
    <property type="match status" value="1"/>
</dbReference>
<dbReference type="InterPro" id="IPR012312">
    <property type="entry name" value="Hemerythrin-like"/>
</dbReference>
<dbReference type="RefSeq" id="WP_273673722.1">
    <property type="nucleotide sequence ID" value="NZ_JAQQXR010000010.1"/>
</dbReference>
<evidence type="ECO:0000259" key="3">
    <source>
        <dbReference type="Pfam" id="PF01814"/>
    </source>
</evidence>
<accession>A0ABT5K6T5</accession>
<reference evidence="4 5" key="1">
    <citation type="submission" date="2022-10" db="EMBL/GenBank/DDBJ databases">
        <title>Janthinobacterium sp. hw3 Genome sequencing.</title>
        <authorList>
            <person name="Park S."/>
        </authorList>
    </citation>
    <scope>NUCLEOTIDE SEQUENCE [LARGE SCALE GENOMIC DNA]</scope>
    <source>
        <strain evidence="5">hw3</strain>
    </source>
</reference>
<dbReference type="Gene3D" id="1.20.120.520">
    <property type="entry name" value="nmb1532 protein domain like"/>
    <property type="match status" value="1"/>
</dbReference>
<dbReference type="PANTHER" id="PTHR35585:SF1">
    <property type="entry name" value="HHE DOMAIN PROTEIN (AFU_ORTHOLOGUE AFUA_4G00730)"/>
    <property type="match status" value="1"/>
</dbReference>
<dbReference type="EMBL" id="JAQQXR010000010">
    <property type="protein sequence ID" value="MDC8760123.1"/>
    <property type="molecule type" value="Genomic_DNA"/>
</dbReference>
<feature type="coiled-coil region" evidence="1">
    <location>
        <begin position="82"/>
        <end position="112"/>
    </location>
</feature>
<evidence type="ECO:0000256" key="1">
    <source>
        <dbReference type="SAM" id="Coils"/>
    </source>
</evidence>
<evidence type="ECO:0000256" key="2">
    <source>
        <dbReference type="SAM" id="MobiDB-lite"/>
    </source>
</evidence>
<feature type="region of interest" description="Disordered" evidence="2">
    <location>
        <begin position="160"/>
        <end position="182"/>
    </location>
</feature>
<sequence length="182" mass="20124">MSDAKKDGGAAHADAISLLTADHQKVRQLLQQFTELQNDDEQLDLKLELVEQICFELTVHALAEEELLYPAVRAALGDDDLVDEAEADHAGLKDLVSQLEEMEADDAELDATVAVLLEQLERHIALEEEEMFARVKNAQLDIVALGRQIRDRKMEIEADFNGAPAPVRMSGGAEAPRDQDKP</sequence>
<dbReference type="Pfam" id="PF01814">
    <property type="entry name" value="Hemerythrin"/>
    <property type="match status" value="1"/>
</dbReference>
<evidence type="ECO:0000313" key="5">
    <source>
        <dbReference type="Proteomes" id="UP001221208"/>
    </source>
</evidence>
<gene>
    <name evidence="4" type="ORF">OIK44_21260</name>
</gene>
<proteinExistence type="predicted"/>
<protein>
    <submittedName>
        <fullName evidence="4">Hemerythrin domain-containing protein</fullName>
    </submittedName>
</protein>
<organism evidence="4 5">
    <name type="scientific">Janthinobacterium fluminis</name>
    <dbReference type="NCBI Taxonomy" id="2987524"/>
    <lineage>
        <taxon>Bacteria</taxon>
        <taxon>Pseudomonadati</taxon>
        <taxon>Pseudomonadota</taxon>
        <taxon>Betaproteobacteria</taxon>
        <taxon>Burkholderiales</taxon>
        <taxon>Oxalobacteraceae</taxon>
        <taxon>Janthinobacterium</taxon>
    </lineage>
</organism>
<name>A0ABT5K6T5_9BURK</name>
<dbReference type="Proteomes" id="UP001221208">
    <property type="component" value="Unassembled WGS sequence"/>
</dbReference>
<keyword evidence="1" id="KW-0175">Coiled coil</keyword>
<keyword evidence="5" id="KW-1185">Reference proteome</keyword>
<comment type="caution">
    <text evidence="4">The sequence shown here is derived from an EMBL/GenBank/DDBJ whole genome shotgun (WGS) entry which is preliminary data.</text>
</comment>
<dbReference type="PANTHER" id="PTHR35585">
    <property type="entry name" value="HHE DOMAIN PROTEIN (AFU_ORTHOLOGUE AFUA_4G00730)"/>
    <property type="match status" value="1"/>
</dbReference>